<proteinExistence type="predicted"/>
<gene>
    <name evidence="1" type="ORF">yc1106_08663</name>
</gene>
<dbReference type="VEuPathDB" id="FungiDB:yc1106_08663"/>
<accession>A0A9Q8ZEU5</accession>
<evidence type="ECO:0000313" key="2">
    <source>
        <dbReference type="Proteomes" id="UP001056012"/>
    </source>
</evidence>
<dbReference type="AlphaFoldDB" id="A0A9Q8ZEU5"/>
<evidence type="ECO:0000313" key="1">
    <source>
        <dbReference type="EMBL" id="USP81389.1"/>
    </source>
</evidence>
<dbReference type="Proteomes" id="UP001056012">
    <property type="component" value="Chromosome 7"/>
</dbReference>
<protein>
    <submittedName>
        <fullName evidence="1">Uncharacterized protein</fullName>
    </submittedName>
</protein>
<dbReference type="EMBL" id="CP089280">
    <property type="protein sequence ID" value="USP81389.1"/>
    <property type="molecule type" value="Genomic_DNA"/>
</dbReference>
<sequence length="131" mass="14608">MITASNAVHTAIIDVVVLRSVWLARTSDRERHPETSKGANLFLAQAWKQDVKETGKQLRLGAGVARRNVEKVLDAELASGDTAVVTDEEGAVHVHGRKETQLLCESQQKLLFAERGFEGTIKGFWWIRVTR</sequence>
<keyword evidence="2" id="KW-1185">Reference proteome</keyword>
<organism evidence="1 2">
    <name type="scientific">Curvularia clavata</name>
    <dbReference type="NCBI Taxonomy" id="95742"/>
    <lineage>
        <taxon>Eukaryota</taxon>
        <taxon>Fungi</taxon>
        <taxon>Dikarya</taxon>
        <taxon>Ascomycota</taxon>
        <taxon>Pezizomycotina</taxon>
        <taxon>Dothideomycetes</taxon>
        <taxon>Pleosporomycetidae</taxon>
        <taxon>Pleosporales</taxon>
        <taxon>Pleosporineae</taxon>
        <taxon>Pleosporaceae</taxon>
        <taxon>Curvularia</taxon>
    </lineage>
</organism>
<reference evidence="1" key="1">
    <citation type="submission" date="2021-12" db="EMBL/GenBank/DDBJ databases">
        <title>Curvularia clavata genome.</title>
        <authorList>
            <person name="Cao Y."/>
        </authorList>
    </citation>
    <scope>NUCLEOTIDE SEQUENCE</scope>
    <source>
        <strain evidence="1">Yc1106</strain>
    </source>
</reference>
<name>A0A9Q8ZEU5_CURCL</name>